<dbReference type="PANTHER" id="PTHR35450:SF2">
    <property type="entry name" value="REVERSE TRANSCRIPTASE DOMAIN-CONTAINING PROTEIN"/>
    <property type="match status" value="1"/>
</dbReference>
<sequence length="281" mass="31586">MALQNGEALPVATVETQLTYLGARISPWAGMAIEGLYEQFTRTIHRVSHLAVKPHQKVELITTYLVPHYLYRLVLAVPPQKLIRQLDQELKAVIKSIYHLPQSTSDGLLYCGKKDGGLGIPKLETVIVSSSLKAGIRFLASSDPAMIALAEEETGLKIRLEKLCSQNNIEWPLTRTKDVDKWKLGVKQRHLKRWSSQRSHGKSVQSLTDDKTANAWLYNKKLLKPSNFITALKMRVNVTADKVTLNRARQQADLKCRKCKVQIETLGHILGQYQGSENPSP</sequence>
<reference evidence="1" key="1">
    <citation type="journal article" date="2020" name="J Insects Food Feed">
        <title>The yellow mealworm (Tenebrio molitor) genome: a resource for the emerging insects as food and feed industry.</title>
        <authorList>
            <person name="Eriksson T."/>
            <person name="Andere A."/>
            <person name="Kelstrup H."/>
            <person name="Emery V."/>
            <person name="Picard C."/>
        </authorList>
    </citation>
    <scope>NUCLEOTIDE SEQUENCE</scope>
    <source>
        <strain evidence="1">Stoneville</strain>
        <tissue evidence="1">Whole head</tissue>
    </source>
</reference>
<keyword evidence="2" id="KW-1185">Reference proteome</keyword>
<dbReference type="EMBL" id="JABDTM020022940">
    <property type="protein sequence ID" value="KAH0815560.1"/>
    <property type="molecule type" value="Genomic_DNA"/>
</dbReference>
<dbReference type="Proteomes" id="UP000719412">
    <property type="component" value="Unassembled WGS sequence"/>
</dbReference>
<evidence type="ECO:0008006" key="3">
    <source>
        <dbReference type="Google" id="ProtNLM"/>
    </source>
</evidence>
<proteinExistence type="predicted"/>
<protein>
    <recommendedName>
        <fullName evidence="3">Reverse transcriptase</fullName>
    </recommendedName>
</protein>
<accession>A0A8J6HB52</accession>
<evidence type="ECO:0000313" key="1">
    <source>
        <dbReference type="EMBL" id="KAH0815560.1"/>
    </source>
</evidence>
<dbReference type="AlphaFoldDB" id="A0A8J6HB52"/>
<name>A0A8J6HB52_TENMO</name>
<evidence type="ECO:0000313" key="2">
    <source>
        <dbReference type="Proteomes" id="UP000719412"/>
    </source>
</evidence>
<organism evidence="1 2">
    <name type="scientific">Tenebrio molitor</name>
    <name type="common">Yellow mealworm beetle</name>
    <dbReference type="NCBI Taxonomy" id="7067"/>
    <lineage>
        <taxon>Eukaryota</taxon>
        <taxon>Metazoa</taxon>
        <taxon>Ecdysozoa</taxon>
        <taxon>Arthropoda</taxon>
        <taxon>Hexapoda</taxon>
        <taxon>Insecta</taxon>
        <taxon>Pterygota</taxon>
        <taxon>Neoptera</taxon>
        <taxon>Endopterygota</taxon>
        <taxon>Coleoptera</taxon>
        <taxon>Polyphaga</taxon>
        <taxon>Cucujiformia</taxon>
        <taxon>Tenebrionidae</taxon>
        <taxon>Tenebrio</taxon>
    </lineage>
</organism>
<gene>
    <name evidence="1" type="ORF">GEV33_007231</name>
</gene>
<comment type="caution">
    <text evidence="1">The sequence shown here is derived from an EMBL/GenBank/DDBJ whole genome shotgun (WGS) entry which is preliminary data.</text>
</comment>
<reference evidence="1" key="2">
    <citation type="submission" date="2021-08" db="EMBL/GenBank/DDBJ databases">
        <authorList>
            <person name="Eriksson T."/>
        </authorList>
    </citation>
    <scope>NUCLEOTIDE SEQUENCE</scope>
    <source>
        <strain evidence="1">Stoneville</strain>
        <tissue evidence="1">Whole head</tissue>
    </source>
</reference>
<dbReference type="PANTHER" id="PTHR35450">
    <property type="entry name" value="REVERSE TRANSCRIPTASE DOMAIN-CONTAINING PROTEIN"/>
    <property type="match status" value="1"/>
</dbReference>